<feature type="compositionally biased region" description="Polar residues" evidence="1">
    <location>
        <begin position="1"/>
        <end position="18"/>
    </location>
</feature>
<dbReference type="GeneID" id="18933614"/>
<dbReference type="KEGG" id="mlr:MELLADRAFT_84815"/>
<feature type="compositionally biased region" description="Pro residues" evidence="1">
    <location>
        <begin position="52"/>
        <end position="62"/>
    </location>
</feature>
<dbReference type="HOGENOM" id="CLU_1082133_0_0_1"/>
<protein>
    <submittedName>
        <fullName evidence="2">Uncharacterized protein</fullName>
    </submittedName>
</protein>
<dbReference type="EMBL" id="GL883211">
    <property type="protein sequence ID" value="EGF97627.1"/>
    <property type="molecule type" value="Genomic_DNA"/>
</dbReference>
<dbReference type="Proteomes" id="UP000001072">
    <property type="component" value="Unassembled WGS sequence"/>
</dbReference>
<dbReference type="STRING" id="747676.F4SCJ9"/>
<dbReference type="RefSeq" id="XP_007419109.1">
    <property type="nucleotide sequence ID" value="XM_007419047.1"/>
</dbReference>
<dbReference type="AlphaFoldDB" id="F4SCJ9"/>
<proteinExistence type="predicted"/>
<name>F4SCJ9_MELLP</name>
<keyword evidence="3" id="KW-1185">Reference proteome</keyword>
<dbReference type="VEuPathDB" id="FungiDB:MELLADRAFT_84815"/>
<organism evidence="3">
    <name type="scientific">Melampsora larici-populina (strain 98AG31 / pathotype 3-4-7)</name>
    <name type="common">Poplar leaf rust fungus</name>
    <dbReference type="NCBI Taxonomy" id="747676"/>
    <lineage>
        <taxon>Eukaryota</taxon>
        <taxon>Fungi</taxon>
        <taxon>Dikarya</taxon>
        <taxon>Basidiomycota</taxon>
        <taxon>Pucciniomycotina</taxon>
        <taxon>Pucciniomycetes</taxon>
        <taxon>Pucciniales</taxon>
        <taxon>Melampsoraceae</taxon>
        <taxon>Melampsora</taxon>
    </lineage>
</organism>
<dbReference type="InParanoid" id="F4SCJ9"/>
<feature type="region of interest" description="Disordered" evidence="1">
    <location>
        <begin position="77"/>
        <end position="97"/>
    </location>
</feature>
<reference evidence="3" key="1">
    <citation type="journal article" date="2011" name="Proc. Natl. Acad. Sci. U.S.A.">
        <title>Obligate biotrophy features unraveled by the genomic analysis of rust fungi.</title>
        <authorList>
            <person name="Duplessis S."/>
            <person name="Cuomo C.A."/>
            <person name="Lin Y.-C."/>
            <person name="Aerts A."/>
            <person name="Tisserant E."/>
            <person name="Veneault-Fourrey C."/>
            <person name="Joly D.L."/>
            <person name="Hacquard S."/>
            <person name="Amselem J."/>
            <person name="Cantarel B.L."/>
            <person name="Chiu R."/>
            <person name="Coutinho P.M."/>
            <person name="Feau N."/>
            <person name="Field M."/>
            <person name="Frey P."/>
            <person name="Gelhaye E."/>
            <person name="Goldberg J."/>
            <person name="Grabherr M.G."/>
            <person name="Kodira C.D."/>
            <person name="Kohler A."/>
            <person name="Kuees U."/>
            <person name="Lindquist E.A."/>
            <person name="Lucas S.M."/>
            <person name="Mago R."/>
            <person name="Mauceli E."/>
            <person name="Morin E."/>
            <person name="Murat C."/>
            <person name="Pangilinan J.L."/>
            <person name="Park R."/>
            <person name="Pearson M."/>
            <person name="Quesneville H."/>
            <person name="Rouhier N."/>
            <person name="Sakthikumar S."/>
            <person name="Salamov A.A."/>
            <person name="Schmutz J."/>
            <person name="Selles B."/>
            <person name="Shapiro H."/>
            <person name="Tanguay P."/>
            <person name="Tuskan G.A."/>
            <person name="Henrissat B."/>
            <person name="Van de Peer Y."/>
            <person name="Rouze P."/>
            <person name="Ellis J.G."/>
            <person name="Dodds P.N."/>
            <person name="Schein J.E."/>
            <person name="Zhong S."/>
            <person name="Hamelin R.C."/>
            <person name="Grigoriev I.V."/>
            <person name="Szabo L.J."/>
            <person name="Martin F."/>
        </authorList>
    </citation>
    <scope>NUCLEOTIDE SEQUENCE [LARGE SCALE GENOMIC DNA]</scope>
    <source>
        <strain evidence="3">98AG31 / pathotype 3-4-7</strain>
    </source>
</reference>
<feature type="region of interest" description="Disordered" evidence="1">
    <location>
        <begin position="1"/>
        <end position="62"/>
    </location>
</feature>
<accession>F4SCJ9</accession>
<gene>
    <name evidence="2" type="ORF">MELLADRAFT_84815</name>
</gene>
<evidence type="ECO:0000313" key="3">
    <source>
        <dbReference type="Proteomes" id="UP000001072"/>
    </source>
</evidence>
<evidence type="ECO:0000256" key="1">
    <source>
        <dbReference type="SAM" id="MobiDB-lite"/>
    </source>
</evidence>
<evidence type="ECO:0000313" key="2">
    <source>
        <dbReference type="EMBL" id="EGF97627.1"/>
    </source>
</evidence>
<sequence>MSSPNRNQISITSEVVQPTNPPSHHPHVINQPPSHQPTNQPPLFPPHAFVQPPAPNHPLPFPPHAYVQPPSYWYHPPGLSYPQSQPPPGLGVGGPTGLPDHPVPSMPPPHWTHPPYPQHSPYGIPYHHQTSYPQINQNPYPLMPFMYPTGPQQSLTNVINSAHTSTDTSNSAETFISSDSIANTTLVTTSTSVPSDPTEPTASVNEVNMEDVVLEDTEEVLVQNDEVILADERDEDWPPIGMFKLNINDSNIRLTEL</sequence>